<dbReference type="InterPro" id="IPR011256">
    <property type="entry name" value="Reg_factor_effector_dom_sf"/>
</dbReference>
<dbReference type="CDD" id="cd01107">
    <property type="entry name" value="HTH_BmrR"/>
    <property type="match status" value="1"/>
</dbReference>
<dbReference type="Gene3D" id="3.20.80.10">
    <property type="entry name" value="Regulatory factor, effector binding domain"/>
    <property type="match status" value="1"/>
</dbReference>
<dbReference type="InterPro" id="IPR000551">
    <property type="entry name" value="MerR-type_HTH_dom"/>
</dbReference>
<dbReference type="AlphaFoldDB" id="A0A845L397"/>
<comment type="caution">
    <text evidence="3">The sequence shown here is derived from an EMBL/GenBank/DDBJ whole genome shotgun (WGS) entry which is preliminary data.</text>
</comment>
<proteinExistence type="predicted"/>
<dbReference type="SUPFAM" id="SSF46955">
    <property type="entry name" value="Putative DNA-binding domain"/>
    <property type="match status" value="1"/>
</dbReference>
<dbReference type="OrthoDB" id="9773308at2"/>
<gene>
    <name evidence="3" type="ORF">GTO91_15390</name>
</gene>
<reference evidence="3 4" key="1">
    <citation type="submission" date="2020-01" db="EMBL/GenBank/DDBJ databases">
        <title>Whole-genome sequence of Heliobacterium undosum DSM 13378.</title>
        <authorList>
            <person name="Kyndt J.A."/>
            <person name="Meyer T.E."/>
        </authorList>
    </citation>
    <scope>NUCLEOTIDE SEQUENCE [LARGE SCALE GENOMIC DNA]</scope>
    <source>
        <strain evidence="3 4">DSM 13378</strain>
    </source>
</reference>
<dbReference type="PROSITE" id="PS50937">
    <property type="entry name" value="HTH_MERR_2"/>
    <property type="match status" value="1"/>
</dbReference>
<feature type="domain" description="HTH merR-type" evidence="2">
    <location>
        <begin position="1"/>
        <end position="71"/>
    </location>
</feature>
<dbReference type="SMART" id="SM00871">
    <property type="entry name" value="AraC_E_bind"/>
    <property type="match status" value="1"/>
</dbReference>
<keyword evidence="1" id="KW-0238">DNA-binding</keyword>
<dbReference type="InterPro" id="IPR047057">
    <property type="entry name" value="MerR_fam"/>
</dbReference>
<dbReference type="EMBL" id="WXEY01000025">
    <property type="protein sequence ID" value="MZP31097.1"/>
    <property type="molecule type" value="Genomic_DNA"/>
</dbReference>
<name>A0A845L397_9FIRM</name>
<evidence type="ECO:0000259" key="2">
    <source>
        <dbReference type="PROSITE" id="PS50937"/>
    </source>
</evidence>
<dbReference type="GO" id="GO:0003700">
    <property type="term" value="F:DNA-binding transcription factor activity"/>
    <property type="evidence" value="ECO:0007669"/>
    <property type="project" value="InterPro"/>
</dbReference>
<sequence length="267" mass="30424">MFTIGQFSKICAVTAKALRHYEKIGLLRPARVETFNQYRYYSRDQVDVVRNICHMKELGIPLETIKAIIDKGNSPDDLRALLAQHRETLIEELNRCNARLTKLAWWNQALEANVMTNRRDYDIRLRDVPEITVRSVRKQLTNFPETLPPLISGLYEEITAAGACVAGAPIMLYHDKEFNPELVDVEVAWPVTDPNMVNATLPAVRVAACVHVGPYHEMEQAYAALFEWTNRNGYRVESPMREVSCTDPSTTAPEQLVTEIHFPVVKD</sequence>
<organism evidence="3 4">
    <name type="scientific">Heliomicrobium undosum</name>
    <dbReference type="NCBI Taxonomy" id="121734"/>
    <lineage>
        <taxon>Bacteria</taxon>
        <taxon>Bacillati</taxon>
        <taxon>Bacillota</taxon>
        <taxon>Clostridia</taxon>
        <taxon>Eubacteriales</taxon>
        <taxon>Heliobacteriaceae</taxon>
        <taxon>Heliomicrobium</taxon>
    </lineage>
</organism>
<evidence type="ECO:0000313" key="4">
    <source>
        <dbReference type="Proteomes" id="UP000463470"/>
    </source>
</evidence>
<dbReference type="InterPro" id="IPR010499">
    <property type="entry name" value="AraC_E-bd"/>
</dbReference>
<dbReference type="Proteomes" id="UP000463470">
    <property type="component" value="Unassembled WGS sequence"/>
</dbReference>
<dbReference type="Pfam" id="PF13411">
    <property type="entry name" value="MerR_1"/>
    <property type="match status" value="1"/>
</dbReference>
<dbReference type="PANTHER" id="PTHR30204:SF97">
    <property type="entry name" value="MERR FAMILY REGULATORY PROTEIN"/>
    <property type="match status" value="1"/>
</dbReference>
<dbReference type="Pfam" id="PF06445">
    <property type="entry name" value="GyrI-like"/>
    <property type="match status" value="1"/>
</dbReference>
<dbReference type="GO" id="GO:0003677">
    <property type="term" value="F:DNA binding"/>
    <property type="evidence" value="ECO:0007669"/>
    <property type="project" value="UniProtKB-KW"/>
</dbReference>
<protein>
    <submittedName>
        <fullName evidence="3">MerR family transcriptional regulator</fullName>
    </submittedName>
</protein>
<evidence type="ECO:0000256" key="1">
    <source>
        <dbReference type="ARBA" id="ARBA00023125"/>
    </source>
</evidence>
<keyword evidence="4" id="KW-1185">Reference proteome</keyword>
<dbReference type="PANTHER" id="PTHR30204">
    <property type="entry name" value="REDOX-CYCLING DRUG-SENSING TRANSCRIPTIONAL ACTIVATOR SOXR"/>
    <property type="match status" value="1"/>
</dbReference>
<dbReference type="RefSeq" id="WP_161259618.1">
    <property type="nucleotide sequence ID" value="NZ_WXEY01000025.1"/>
</dbReference>
<dbReference type="InterPro" id="IPR009061">
    <property type="entry name" value="DNA-bd_dom_put_sf"/>
</dbReference>
<evidence type="ECO:0000313" key="3">
    <source>
        <dbReference type="EMBL" id="MZP31097.1"/>
    </source>
</evidence>
<dbReference type="SUPFAM" id="SSF55136">
    <property type="entry name" value="Probable bacterial effector-binding domain"/>
    <property type="match status" value="1"/>
</dbReference>
<accession>A0A845L397</accession>
<dbReference type="Gene3D" id="1.10.1660.10">
    <property type="match status" value="1"/>
</dbReference>
<dbReference type="InterPro" id="IPR029442">
    <property type="entry name" value="GyrI-like"/>
</dbReference>
<dbReference type="SMART" id="SM00422">
    <property type="entry name" value="HTH_MERR"/>
    <property type="match status" value="1"/>
</dbReference>